<reference evidence="1" key="1">
    <citation type="submission" date="2016-08" db="EMBL/GenBank/DDBJ databases">
        <title>Sequencing, Assembly and Comparative Genomics of S. aureofaciens ATCC 10762.</title>
        <authorList>
            <person name="Gradnigo J.S."/>
            <person name="Johnson N."/>
            <person name="Somerville G.A."/>
        </authorList>
    </citation>
    <scope>NUCLEOTIDE SEQUENCE [LARGE SCALE GENOMIC DNA]</scope>
    <source>
        <strain evidence="1">ATCC 10762</strain>
    </source>
</reference>
<keyword evidence="2" id="KW-1185">Reference proteome</keyword>
<dbReference type="EMBL" id="JPRF03000043">
    <property type="protein sequence ID" value="OEV34684.1"/>
    <property type="molecule type" value="Genomic_DNA"/>
</dbReference>
<proteinExistence type="predicted"/>
<gene>
    <name evidence="1" type="ORF">HS99_0009350</name>
</gene>
<evidence type="ECO:0000313" key="2">
    <source>
        <dbReference type="Proteomes" id="UP000037395"/>
    </source>
</evidence>
<comment type="caution">
    <text evidence="1">The sequence shown here is derived from an EMBL/GenBank/DDBJ whole genome shotgun (WGS) entry which is preliminary data.</text>
</comment>
<dbReference type="AlphaFoldDB" id="A0A1E7N1X3"/>
<evidence type="ECO:0000313" key="1">
    <source>
        <dbReference type="EMBL" id="OEV34684.1"/>
    </source>
</evidence>
<dbReference type="Proteomes" id="UP000037395">
    <property type="component" value="Unassembled WGS sequence"/>
</dbReference>
<dbReference type="KEGG" id="kau:B6264_26430"/>
<protein>
    <submittedName>
        <fullName evidence="1">Uncharacterized protein</fullName>
    </submittedName>
</protein>
<sequence length="69" mass="6903">MHQGGVVRAGRFDHVMPKVASGRRGSAGVMAEAGRDVVVAEVPEGNEREVAQAGHCPGLGTGAHAGASV</sequence>
<name>A0A1E7N1X3_KITAU</name>
<organism evidence="1 2">
    <name type="scientific">Kitasatospora aureofaciens</name>
    <name type="common">Streptomyces aureofaciens</name>
    <dbReference type="NCBI Taxonomy" id="1894"/>
    <lineage>
        <taxon>Bacteria</taxon>
        <taxon>Bacillati</taxon>
        <taxon>Actinomycetota</taxon>
        <taxon>Actinomycetes</taxon>
        <taxon>Kitasatosporales</taxon>
        <taxon>Streptomycetaceae</taxon>
        <taxon>Kitasatospora</taxon>
    </lineage>
</organism>
<accession>A0A1E7N1X3</accession>